<feature type="compositionally biased region" description="Acidic residues" evidence="1">
    <location>
        <begin position="473"/>
        <end position="514"/>
    </location>
</feature>
<feature type="compositionally biased region" description="Basic and acidic residues" evidence="1">
    <location>
        <begin position="1"/>
        <end position="11"/>
    </location>
</feature>
<dbReference type="EMBL" id="NJET01000026">
    <property type="protein sequence ID" value="PHH64763.1"/>
    <property type="molecule type" value="Genomic_DNA"/>
</dbReference>
<feature type="region of interest" description="Disordered" evidence="1">
    <location>
        <begin position="76"/>
        <end position="101"/>
    </location>
</feature>
<protein>
    <submittedName>
        <fullName evidence="2">Uncharacterized protein</fullName>
    </submittedName>
</protein>
<evidence type="ECO:0000313" key="2">
    <source>
        <dbReference type="EMBL" id="PHH64763.1"/>
    </source>
</evidence>
<feature type="region of interest" description="Disordered" evidence="1">
    <location>
        <begin position="404"/>
        <end position="435"/>
    </location>
</feature>
<proteinExistence type="predicted"/>
<gene>
    <name evidence="2" type="ORF">CDD81_4025</name>
</gene>
<dbReference type="Proteomes" id="UP000226192">
    <property type="component" value="Unassembled WGS sequence"/>
</dbReference>
<sequence>MSSPHDVKEAEPPQADVEISQGDEHHDISMVDWLPPHEIIEAPFSDTHFDTEAIIVPSDLETVNLFDSDIIDAPIDPQLAGASSSEAVQEDKATDWPQQPERTGEMVAQLTQTLVGSPDPAQAAIDISNSYPKSIQEGIAAWKSNDVFRLDPPQILFANAFGNRTNEKLSIDALLHRSLSNPDSIVVSNAVEAESFESLPVNQAPYGVPRKRSSKRAYAFTYSSPPSSELSSFPGDTLQHNESGMVGTIPGSNPNPAPSTVPDLFIEGRACGPPDFLRRAMIADIPPPSDPKYLGPEQANNYAKDMKKRRKERRRQMKIKRRSFLVNDYLNKSAQDANLVSADESPASPPDESSPSSFGEPTDSCSPSSPDISCEVSPSASPDKTRSSPSFSMRKFLENYAGFKNDSSLLEPLPPGLESSKPGEKTKWDQSAAGSSILDRMDLIEASLVPRPHTTAENQRPEEAFGFMVGEEGREEENEQDEEYEEDEYEEEGDEEYEDDEYEDAEREEYEDAQGEEHGDEKNRIIILRPPGAWRESNAPEPEARRMRRVRKEAGIWACTRCEITLHLEYMRLPTPEGSHAFRQRECHHCGRLKFCGLSAELEV</sequence>
<comment type="caution">
    <text evidence="2">The sequence shown here is derived from an EMBL/GenBank/DDBJ whole genome shotgun (WGS) entry which is preliminary data.</text>
</comment>
<feature type="compositionally biased region" description="Low complexity" evidence="1">
    <location>
        <begin position="341"/>
        <end position="374"/>
    </location>
</feature>
<feature type="region of interest" description="Disordered" evidence="1">
    <location>
        <begin position="281"/>
        <end position="318"/>
    </location>
</feature>
<dbReference type="OrthoDB" id="10615917at2759"/>
<evidence type="ECO:0000256" key="1">
    <source>
        <dbReference type="SAM" id="MobiDB-lite"/>
    </source>
</evidence>
<organism evidence="2 3">
    <name type="scientific">Ophiocordyceps australis</name>
    <dbReference type="NCBI Taxonomy" id="1399860"/>
    <lineage>
        <taxon>Eukaryota</taxon>
        <taxon>Fungi</taxon>
        <taxon>Dikarya</taxon>
        <taxon>Ascomycota</taxon>
        <taxon>Pezizomycotina</taxon>
        <taxon>Sordariomycetes</taxon>
        <taxon>Hypocreomycetidae</taxon>
        <taxon>Hypocreales</taxon>
        <taxon>Ophiocordycipitaceae</taxon>
        <taxon>Ophiocordyceps</taxon>
    </lineage>
</organism>
<feature type="compositionally biased region" description="Low complexity" evidence="1">
    <location>
        <begin position="223"/>
        <end position="234"/>
    </location>
</feature>
<feature type="compositionally biased region" description="Low complexity" evidence="1">
    <location>
        <begin position="407"/>
        <end position="420"/>
    </location>
</feature>
<keyword evidence="3" id="KW-1185">Reference proteome</keyword>
<feature type="region of interest" description="Disordered" evidence="1">
    <location>
        <begin position="450"/>
        <end position="522"/>
    </location>
</feature>
<feature type="compositionally biased region" description="Basic residues" evidence="1">
    <location>
        <begin position="306"/>
        <end position="318"/>
    </location>
</feature>
<reference evidence="2 3" key="1">
    <citation type="submission" date="2017-06" db="EMBL/GenBank/DDBJ databases">
        <title>Ant-infecting Ophiocordyceps genomes reveal a high diversity of potential behavioral manipulation genes and a possible major role for enterotoxins.</title>
        <authorList>
            <person name="De Bekker C."/>
            <person name="Evans H.C."/>
            <person name="Brachmann A."/>
            <person name="Hughes D.P."/>
        </authorList>
    </citation>
    <scope>NUCLEOTIDE SEQUENCE [LARGE SCALE GENOMIC DNA]</scope>
    <source>
        <strain evidence="2 3">Map64</strain>
    </source>
</reference>
<evidence type="ECO:0000313" key="3">
    <source>
        <dbReference type="Proteomes" id="UP000226192"/>
    </source>
</evidence>
<accession>A0A2C5YAX0</accession>
<name>A0A2C5YAX0_9HYPO</name>
<dbReference type="AlphaFoldDB" id="A0A2C5YAX0"/>
<feature type="compositionally biased region" description="Polar residues" evidence="1">
    <location>
        <begin position="376"/>
        <end position="390"/>
    </location>
</feature>
<feature type="region of interest" description="Disordered" evidence="1">
    <location>
        <begin position="339"/>
        <end position="390"/>
    </location>
</feature>
<feature type="region of interest" description="Disordered" evidence="1">
    <location>
        <begin position="223"/>
        <end position="259"/>
    </location>
</feature>
<feature type="region of interest" description="Disordered" evidence="1">
    <location>
        <begin position="1"/>
        <end position="26"/>
    </location>
</feature>